<feature type="domain" description="BTB" evidence="1">
    <location>
        <begin position="36"/>
        <end position="99"/>
    </location>
</feature>
<evidence type="ECO:0000313" key="3">
    <source>
        <dbReference type="Proteomes" id="UP001054945"/>
    </source>
</evidence>
<dbReference type="SUPFAM" id="SSF54695">
    <property type="entry name" value="POZ domain"/>
    <property type="match status" value="1"/>
</dbReference>
<dbReference type="PROSITE" id="PS50097">
    <property type="entry name" value="BTB"/>
    <property type="match status" value="1"/>
</dbReference>
<comment type="caution">
    <text evidence="2">The sequence shown here is derived from an EMBL/GenBank/DDBJ whole genome shotgun (WGS) entry which is preliminary data.</text>
</comment>
<evidence type="ECO:0000313" key="2">
    <source>
        <dbReference type="EMBL" id="GIY36950.1"/>
    </source>
</evidence>
<proteinExistence type="predicted"/>
<gene>
    <name evidence="2" type="ORF">CEXT_99741</name>
</gene>
<accession>A0AAV4SWU1</accession>
<keyword evidence="3" id="KW-1185">Reference proteome</keyword>
<evidence type="ECO:0000259" key="1">
    <source>
        <dbReference type="PROSITE" id="PS50097"/>
    </source>
</evidence>
<dbReference type="CDD" id="cd18186">
    <property type="entry name" value="BTB_POZ_ZBTB_KLHL-like"/>
    <property type="match status" value="1"/>
</dbReference>
<sequence length="117" mass="13612">MSHKFIRCKSFDISTRNASSSLIEDLKALHKKAILCDIELQTATEKFQGHKMILSARSPEFRAIFTNGTIECLDIQDVDANTMHHLLLYMYTDTLKSYHGRMHLYYMLLLTNTNFLH</sequence>
<dbReference type="InterPro" id="IPR011333">
    <property type="entry name" value="SKP1/BTB/POZ_sf"/>
</dbReference>
<dbReference type="Pfam" id="PF00651">
    <property type="entry name" value="BTB"/>
    <property type="match status" value="1"/>
</dbReference>
<dbReference type="AlphaFoldDB" id="A0AAV4SWU1"/>
<protein>
    <recommendedName>
        <fullName evidence="1">BTB domain-containing protein</fullName>
    </recommendedName>
</protein>
<reference evidence="2 3" key="1">
    <citation type="submission" date="2021-06" db="EMBL/GenBank/DDBJ databases">
        <title>Caerostris extrusa draft genome.</title>
        <authorList>
            <person name="Kono N."/>
            <person name="Arakawa K."/>
        </authorList>
    </citation>
    <scope>NUCLEOTIDE SEQUENCE [LARGE SCALE GENOMIC DNA]</scope>
</reference>
<dbReference type="EMBL" id="BPLR01010112">
    <property type="protein sequence ID" value="GIY36950.1"/>
    <property type="molecule type" value="Genomic_DNA"/>
</dbReference>
<dbReference type="Proteomes" id="UP001054945">
    <property type="component" value="Unassembled WGS sequence"/>
</dbReference>
<dbReference type="PANTHER" id="PTHR24413">
    <property type="entry name" value="SPECKLE-TYPE POZ PROTEIN"/>
    <property type="match status" value="1"/>
</dbReference>
<organism evidence="2 3">
    <name type="scientific">Caerostris extrusa</name>
    <name type="common">Bark spider</name>
    <name type="synonym">Caerostris bankana</name>
    <dbReference type="NCBI Taxonomy" id="172846"/>
    <lineage>
        <taxon>Eukaryota</taxon>
        <taxon>Metazoa</taxon>
        <taxon>Ecdysozoa</taxon>
        <taxon>Arthropoda</taxon>
        <taxon>Chelicerata</taxon>
        <taxon>Arachnida</taxon>
        <taxon>Araneae</taxon>
        <taxon>Araneomorphae</taxon>
        <taxon>Entelegynae</taxon>
        <taxon>Araneoidea</taxon>
        <taxon>Araneidae</taxon>
        <taxon>Caerostris</taxon>
    </lineage>
</organism>
<dbReference type="InterPro" id="IPR000210">
    <property type="entry name" value="BTB/POZ_dom"/>
</dbReference>
<name>A0AAV4SWU1_CAEEX</name>
<dbReference type="Gene3D" id="3.30.710.10">
    <property type="entry name" value="Potassium Channel Kv1.1, Chain A"/>
    <property type="match status" value="1"/>
</dbReference>